<evidence type="ECO:0000259" key="3">
    <source>
        <dbReference type="PROSITE" id="PS51737"/>
    </source>
</evidence>
<dbReference type="CDD" id="cd03768">
    <property type="entry name" value="SR_ResInv"/>
    <property type="match status" value="1"/>
</dbReference>
<dbReference type="Gene3D" id="3.40.50.1390">
    <property type="entry name" value="Resolvase, N-terminal catalytic domain"/>
    <property type="match status" value="1"/>
</dbReference>
<evidence type="ECO:0000256" key="1">
    <source>
        <dbReference type="SAM" id="MobiDB-lite"/>
    </source>
</evidence>
<dbReference type="PANTHER" id="PTHR30461:SF23">
    <property type="entry name" value="DNA RECOMBINASE-RELATED"/>
    <property type="match status" value="1"/>
</dbReference>
<comment type="caution">
    <text evidence="4">The sequence shown here is derived from an EMBL/GenBank/DDBJ whole genome shotgun (WGS) entry which is preliminary data.</text>
</comment>
<reference evidence="4 5" key="1">
    <citation type="submission" date="2019-07" db="EMBL/GenBank/DDBJ databases">
        <title>Tepidimonas fonticaldi AT-A2 draft genome.</title>
        <authorList>
            <person name="Da Costa M.S."/>
            <person name="Froufe H.J.C."/>
            <person name="Egas C."/>
            <person name="Albuquerque L."/>
        </authorList>
    </citation>
    <scope>NUCLEOTIDE SEQUENCE [LARGE SCALE GENOMIC DNA]</scope>
    <source>
        <strain evidence="4 5">AT-A2</strain>
    </source>
</reference>
<proteinExistence type="predicted"/>
<dbReference type="InterPro" id="IPR038109">
    <property type="entry name" value="DNA_bind_recomb_sf"/>
</dbReference>
<protein>
    <submittedName>
        <fullName evidence="4">DNA-invertase hin</fullName>
    </submittedName>
</protein>
<dbReference type="InterPro" id="IPR050639">
    <property type="entry name" value="SSR_resolvase"/>
</dbReference>
<feature type="domain" description="Recombinase" evidence="3">
    <location>
        <begin position="183"/>
        <end position="297"/>
    </location>
</feature>
<dbReference type="EMBL" id="VJOO01000033">
    <property type="protein sequence ID" value="TSE34941.1"/>
    <property type="molecule type" value="Genomic_DNA"/>
</dbReference>
<sequence>MRSRWPASPSTMPTPGPVTPSRRCAVYTRKSTDEGLDQEYNSLEAQRDAGLVYIASQRHEGWIAIDDSYDDGGYSGGNLDRPALKRLLADIEAGRIDIVVVYKIDRLTRSLADFAKLVEVFDRNGVSFVSVTQQFNTTTSMGRLTLNILLSFAQFEREVTGERIRDKIAASKAKGMWMGGMPPLGYDVVDRKLVVNEREAALVRDIFRRYAEHGSAARLVREMAIEGHTTKAWVTQGGRRRTGRPIDQQFIFALLRNRIYLGEIRNHGTWYPGQHEAIVPRDLWDAVHAFIERRKQAPREHRAKHPALLAGLLFAPDGQRMLHTFVKKKKSGRTYRYYVPYLHKRRNAGANLTPDVPDVGHLPAAEIENAVLAQIHAALSAPEVLIGTWRACQRHPAGAALDEAQVVVAMRRIGDVWAQLFPAEQQRIARLLIERVQLHEHGLDILWREDGWLGLGPEIGAHPLVDECRASAEEALA</sequence>
<dbReference type="AlphaFoldDB" id="A0A554XGI6"/>
<dbReference type="PANTHER" id="PTHR30461">
    <property type="entry name" value="DNA-INVERTASE FROM LAMBDOID PROPHAGE"/>
    <property type="match status" value="1"/>
</dbReference>
<dbReference type="GO" id="GO:0003677">
    <property type="term" value="F:DNA binding"/>
    <property type="evidence" value="ECO:0007669"/>
    <property type="project" value="InterPro"/>
</dbReference>
<accession>A0A554XGI6</accession>
<dbReference type="InterPro" id="IPR011109">
    <property type="entry name" value="DNA_bind_recombinase_dom"/>
</dbReference>
<dbReference type="PROSITE" id="PS51736">
    <property type="entry name" value="RECOMBINASES_3"/>
    <property type="match status" value="1"/>
</dbReference>
<dbReference type="InterPro" id="IPR036162">
    <property type="entry name" value="Resolvase-like_N_sf"/>
</dbReference>
<evidence type="ECO:0000313" key="5">
    <source>
        <dbReference type="Proteomes" id="UP000316388"/>
    </source>
</evidence>
<evidence type="ECO:0000259" key="2">
    <source>
        <dbReference type="PROSITE" id="PS51736"/>
    </source>
</evidence>
<feature type="region of interest" description="Disordered" evidence="1">
    <location>
        <begin position="1"/>
        <end position="22"/>
    </location>
</feature>
<name>A0A554XGI6_9BURK</name>
<dbReference type="Proteomes" id="UP000316388">
    <property type="component" value="Unassembled WGS sequence"/>
</dbReference>
<dbReference type="SMART" id="SM00857">
    <property type="entry name" value="Resolvase"/>
    <property type="match status" value="1"/>
</dbReference>
<dbReference type="Pfam" id="PF07508">
    <property type="entry name" value="Recombinase"/>
    <property type="match status" value="1"/>
</dbReference>
<dbReference type="PROSITE" id="PS51737">
    <property type="entry name" value="RECOMBINASE_DNA_BIND"/>
    <property type="match status" value="1"/>
</dbReference>
<dbReference type="GO" id="GO:0000150">
    <property type="term" value="F:DNA strand exchange activity"/>
    <property type="evidence" value="ECO:0007669"/>
    <property type="project" value="InterPro"/>
</dbReference>
<dbReference type="InterPro" id="IPR006119">
    <property type="entry name" value="Resolv_N"/>
</dbReference>
<gene>
    <name evidence="4" type="primary">hin</name>
    <name evidence="4" type="ORF">Tfont_02452</name>
</gene>
<evidence type="ECO:0000313" key="4">
    <source>
        <dbReference type="EMBL" id="TSE34941.1"/>
    </source>
</evidence>
<feature type="domain" description="Resolvase/invertase-type recombinase catalytic" evidence="2">
    <location>
        <begin position="23"/>
        <end position="175"/>
    </location>
</feature>
<dbReference type="Gene3D" id="3.90.1750.20">
    <property type="entry name" value="Putative Large Serine Recombinase, Chain B, Domain 2"/>
    <property type="match status" value="1"/>
</dbReference>
<dbReference type="Pfam" id="PF00239">
    <property type="entry name" value="Resolvase"/>
    <property type="match status" value="1"/>
</dbReference>
<dbReference type="SUPFAM" id="SSF53041">
    <property type="entry name" value="Resolvase-like"/>
    <property type="match status" value="1"/>
</dbReference>
<organism evidence="4 5">
    <name type="scientific">Tepidimonas fonticaldi</name>
    <dbReference type="NCBI Taxonomy" id="1101373"/>
    <lineage>
        <taxon>Bacteria</taxon>
        <taxon>Pseudomonadati</taxon>
        <taxon>Pseudomonadota</taxon>
        <taxon>Betaproteobacteria</taxon>
        <taxon>Burkholderiales</taxon>
        <taxon>Tepidimonas</taxon>
    </lineage>
</organism>